<protein>
    <recommendedName>
        <fullName evidence="4">DUF1449 family protein</fullName>
    </recommendedName>
</protein>
<evidence type="ECO:0008006" key="4">
    <source>
        <dbReference type="Google" id="ProtNLM"/>
    </source>
</evidence>
<reference evidence="2 3" key="1">
    <citation type="submission" date="2023-12" db="EMBL/GenBank/DDBJ databases">
        <title>the genome sequence of Hyalangium sp. s54d21.</title>
        <authorList>
            <person name="Zhang X."/>
        </authorList>
    </citation>
    <scope>NUCLEOTIDE SEQUENCE [LARGE SCALE GENOMIC DNA]</scope>
    <source>
        <strain evidence="3">s54d21</strain>
    </source>
</reference>
<evidence type="ECO:0000313" key="2">
    <source>
        <dbReference type="EMBL" id="MDY7231565.1"/>
    </source>
</evidence>
<sequence length="292" mass="29609">MTTFLESILAFPTVFFTILLGVTLTYWTCVILGAVGVDILDGDVSGAAKAAGGTLEGAAKAAGGLLEGGAKGAAEGLLGGSKGAAEGLVGSAKASGTMEGAKAASGHDMDADGGGLSEALGFAGIPITISGSFVIFASWVLSLMGRNVAFDLLGSILPTVAISGGVALLSFVLGTLLASLAVRPLRPIFVAQKAPGRDSLMGRVCIINSGSVSGNFGHATFEDGSAGMILNVFCAKENQLKRGDQALILGYDPEKDIYEVEPVDWLLPEEVAQIQDPSRAAAIAARARDRAH</sequence>
<proteinExistence type="predicted"/>
<keyword evidence="1" id="KW-0472">Membrane</keyword>
<name>A0ABU5HHK8_9BACT</name>
<comment type="caution">
    <text evidence="2">The sequence shown here is derived from an EMBL/GenBank/DDBJ whole genome shotgun (WGS) entry which is preliminary data.</text>
</comment>
<accession>A0ABU5HHK8</accession>
<feature type="transmembrane region" description="Helical" evidence="1">
    <location>
        <begin position="14"/>
        <end position="40"/>
    </location>
</feature>
<dbReference type="RefSeq" id="WP_321550276.1">
    <property type="nucleotide sequence ID" value="NZ_JAXIVS010000015.1"/>
</dbReference>
<feature type="transmembrane region" description="Helical" evidence="1">
    <location>
        <begin position="119"/>
        <end position="141"/>
    </location>
</feature>
<keyword evidence="1" id="KW-1133">Transmembrane helix</keyword>
<evidence type="ECO:0000256" key="1">
    <source>
        <dbReference type="SAM" id="Phobius"/>
    </source>
</evidence>
<dbReference type="EMBL" id="JAXIVS010000015">
    <property type="protein sequence ID" value="MDY7231565.1"/>
    <property type="molecule type" value="Genomic_DNA"/>
</dbReference>
<dbReference type="Proteomes" id="UP001291309">
    <property type="component" value="Unassembled WGS sequence"/>
</dbReference>
<keyword evidence="3" id="KW-1185">Reference proteome</keyword>
<gene>
    <name evidence="2" type="ORF">SYV04_34565</name>
</gene>
<organism evidence="2 3">
    <name type="scientific">Hyalangium rubrum</name>
    <dbReference type="NCBI Taxonomy" id="3103134"/>
    <lineage>
        <taxon>Bacteria</taxon>
        <taxon>Pseudomonadati</taxon>
        <taxon>Myxococcota</taxon>
        <taxon>Myxococcia</taxon>
        <taxon>Myxococcales</taxon>
        <taxon>Cystobacterineae</taxon>
        <taxon>Archangiaceae</taxon>
        <taxon>Hyalangium</taxon>
    </lineage>
</organism>
<evidence type="ECO:0000313" key="3">
    <source>
        <dbReference type="Proteomes" id="UP001291309"/>
    </source>
</evidence>
<feature type="transmembrane region" description="Helical" evidence="1">
    <location>
        <begin position="161"/>
        <end position="182"/>
    </location>
</feature>
<keyword evidence="1" id="KW-0812">Transmembrane</keyword>